<gene>
    <name evidence="3" type="ORF">B4O97_08500</name>
</gene>
<dbReference type="Proteomes" id="UP000192343">
    <property type="component" value="Unassembled WGS sequence"/>
</dbReference>
<dbReference type="SMART" id="SM00471">
    <property type="entry name" value="HDc"/>
    <property type="match status" value="1"/>
</dbReference>
<organism evidence="3 4">
    <name type="scientific">Marispirochaeta aestuarii</name>
    <dbReference type="NCBI Taxonomy" id="1963862"/>
    <lineage>
        <taxon>Bacteria</taxon>
        <taxon>Pseudomonadati</taxon>
        <taxon>Spirochaetota</taxon>
        <taxon>Spirochaetia</taxon>
        <taxon>Spirochaetales</taxon>
        <taxon>Spirochaetaceae</taxon>
        <taxon>Marispirochaeta</taxon>
    </lineage>
</organism>
<evidence type="ECO:0000313" key="3">
    <source>
        <dbReference type="EMBL" id="ORC35674.1"/>
    </source>
</evidence>
<comment type="caution">
    <text evidence="3">The sequence shown here is derived from an EMBL/GenBank/DDBJ whole genome shotgun (WGS) entry which is preliminary data.</text>
</comment>
<keyword evidence="4" id="KW-1185">Reference proteome</keyword>
<feature type="transmembrane region" description="Helical" evidence="1">
    <location>
        <begin position="12"/>
        <end position="32"/>
    </location>
</feature>
<dbReference type="CDD" id="cd00077">
    <property type="entry name" value="HDc"/>
    <property type="match status" value="1"/>
</dbReference>
<keyword evidence="1" id="KW-0472">Membrane</keyword>
<proteinExistence type="predicted"/>
<dbReference type="InterPro" id="IPR052020">
    <property type="entry name" value="Cyclic_di-GMP/3'3'-cGAMP_PDE"/>
</dbReference>
<accession>A0A1Y1RYU8</accession>
<dbReference type="SUPFAM" id="SSF109604">
    <property type="entry name" value="HD-domain/PDEase-like"/>
    <property type="match status" value="1"/>
</dbReference>
<dbReference type="SUPFAM" id="SSF55781">
    <property type="entry name" value="GAF domain-like"/>
    <property type="match status" value="1"/>
</dbReference>
<evidence type="ECO:0000256" key="1">
    <source>
        <dbReference type="SAM" id="Phobius"/>
    </source>
</evidence>
<protein>
    <recommendedName>
        <fullName evidence="2">HD-GYP domain-containing protein</fullName>
    </recommendedName>
</protein>
<sequence>MRAFHRYVHRFLFTITSAAVILFLAFGLFLFYDRSTRINSDTLRDELGFINVLIRSVHDHARLGNRESLEAMNKAAEEARRALPPRFFDSGTETFLHQLADSPSEEELRAAVTELGGIARRISASYYENREQSRLVFIGFGLSMMVLVGILLALALRFHLEHTRYVGRGAKLLESLERILNFESENIDFSPRWLEEEELLRQVEGIAAAHRSNRELAEHRVYGTLEAFIPRMREILSHSVPCDRLAVAFVDTAGHVIAESASSVLPVTHLEPGFIEELKDTSLGSILTSRKTRIINDLPRHYEEIHQSESTKLILEEGIRASITVPIEIQEIMAETTRAFVSLMERKDNETSLHIIRMSRYSYILARELAKSDSSITPMMLREILWFAPLHDIGKIGIPDRVLQKNGPLDGRERSLIEDHVNIGLSVIHSMNSGVNRIIDLELLNTAENIIASHHERFDGTGYPRGLAGKDIPVSGRIVALADVFDALTSKRPYKEAFSIDKSMGIIEAGLGSHFDPDVYAAFLKALPEIRLVYDRYKEI</sequence>
<dbReference type="PANTHER" id="PTHR45228:SF5">
    <property type="entry name" value="CYCLIC DI-GMP PHOSPHODIESTERASE VC_1348-RELATED"/>
    <property type="match status" value="1"/>
</dbReference>
<feature type="domain" description="HD-GYP" evidence="2">
    <location>
        <begin position="329"/>
        <end position="539"/>
    </location>
</feature>
<evidence type="ECO:0000313" key="4">
    <source>
        <dbReference type="Proteomes" id="UP000192343"/>
    </source>
</evidence>
<evidence type="ECO:0000259" key="2">
    <source>
        <dbReference type="PROSITE" id="PS51832"/>
    </source>
</evidence>
<dbReference type="InterPro" id="IPR003607">
    <property type="entry name" value="HD/PDEase_dom"/>
</dbReference>
<dbReference type="PANTHER" id="PTHR45228">
    <property type="entry name" value="CYCLIC DI-GMP PHOSPHODIESTERASE TM_0186-RELATED"/>
    <property type="match status" value="1"/>
</dbReference>
<keyword evidence="1" id="KW-0812">Transmembrane</keyword>
<dbReference type="STRING" id="1963862.B4O97_08500"/>
<dbReference type="Gene3D" id="1.10.3210.10">
    <property type="entry name" value="Hypothetical protein af1432"/>
    <property type="match status" value="1"/>
</dbReference>
<keyword evidence="1" id="KW-1133">Transmembrane helix</keyword>
<dbReference type="PROSITE" id="PS51832">
    <property type="entry name" value="HD_GYP"/>
    <property type="match status" value="1"/>
</dbReference>
<name>A0A1Y1RYU8_9SPIO</name>
<dbReference type="EMBL" id="MWQY01000008">
    <property type="protein sequence ID" value="ORC35674.1"/>
    <property type="molecule type" value="Genomic_DNA"/>
</dbReference>
<dbReference type="AlphaFoldDB" id="A0A1Y1RYU8"/>
<dbReference type="InterPro" id="IPR037522">
    <property type="entry name" value="HD_GYP_dom"/>
</dbReference>
<reference evidence="3 4" key="1">
    <citation type="submission" date="2017-03" db="EMBL/GenBank/DDBJ databases">
        <title>Draft Genome sequence of Marispirochaeta sp. strain JC444.</title>
        <authorList>
            <person name="Shivani Y."/>
            <person name="Subhash Y."/>
            <person name="Sasikala C."/>
            <person name="Ramana C."/>
        </authorList>
    </citation>
    <scope>NUCLEOTIDE SEQUENCE [LARGE SCALE GENOMIC DNA]</scope>
    <source>
        <strain evidence="3 4">JC444</strain>
    </source>
</reference>
<dbReference type="Pfam" id="PF13487">
    <property type="entry name" value="HD_5"/>
    <property type="match status" value="1"/>
</dbReference>
<feature type="transmembrane region" description="Helical" evidence="1">
    <location>
        <begin position="135"/>
        <end position="156"/>
    </location>
</feature>